<feature type="region of interest" description="Disordered" evidence="1">
    <location>
        <begin position="74"/>
        <end position="93"/>
    </location>
</feature>
<dbReference type="Pfam" id="PF19410">
    <property type="entry name" value="DUF5980"/>
    <property type="match status" value="1"/>
</dbReference>
<proteinExistence type="predicted"/>
<keyword evidence="4" id="KW-1185">Reference proteome</keyword>
<organism evidence="3 4">
    <name type="scientific">Nonomuraea maheshkhaliensis</name>
    <dbReference type="NCBI Taxonomy" id="419590"/>
    <lineage>
        <taxon>Bacteria</taxon>
        <taxon>Bacillati</taxon>
        <taxon>Actinomycetota</taxon>
        <taxon>Actinomycetes</taxon>
        <taxon>Streptosporangiales</taxon>
        <taxon>Streptosporangiaceae</taxon>
        <taxon>Nonomuraea</taxon>
    </lineage>
</organism>
<evidence type="ECO:0000256" key="2">
    <source>
        <dbReference type="SAM" id="SignalP"/>
    </source>
</evidence>
<keyword evidence="2" id="KW-0732">Signal</keyword>
<evidence type="ECO:0000313" key="4">
    <source>
        <dbReference type="Proteomes" id="UP001500064"/>
    </source>
</evidence>
<sequence>MRRIHRVAELAVGATAGLVLALAGSTPASASTWELRDLEQRMCVTSSFGHPNTYFVAAVVGKWSKTVRVGLRDLPPGSTTSGDDAIPPGSNYPNPENGATTINGWLQISIAPLPVGVYTPTLIAYDGKETQSTSITITSKTAC</sequence>
<gene>
    <name evidence="3" type="ORF">GCM10009733_069480</name>
</gene>
<dbReference type="Proteomes" id="UP001500064">
    <property type="component" value="Unassembled WGS sequence"/>
</dbReference>
<evidence type="ECO:0000256" key="1">
    <source>
        <dbReference type="SAM" id="MobiDB-lite"/>
    </source>
</evidence>
<dbReference type="InterPro" id="IPR046023">
    <property type="entry name" value="DUF5980"/>
</dbReference>
<feature type="signal peptide" evidence="2">
    <location>
        <begin position="1"/>
        <end position="30"/>
    </location>
</feature>
<comment type="caution">
    <text evidence="3">The sequence shown here is derived from an EMBL/GenBank/DDBJ whole genome shotgun (WGS) entry which is preliminary data.</text>
</comment>
<dbReference type="EMBL" id="BAAAMU010000065">
    <property type="protein sequence ID" value="GAA1661885.1"/>
    <property type="molecule type" value="Genomic_DNA"/>
</dbReference>
<dbReference type="RefSeq" id="WP_346110814.1">
    <property type="nucleotide sequence ID" value="NZ_BAAAMU010000065.1"/>
</dbReference>
<name>A0ABP4S116_9ACTN</name>
<protein>
    <submittedName>
        <fullName evidence="3">Uncharacterized protein</fullName>
    </submittedName>
</protein>
<feature type="chain" id="PRO_5045240021" evidence="2">
    <location>
        <begin position="31"/>
        <end position="143"/>
    </location>
</feature>
<accession>A0ABP4S116</accession>
<reference evidence="4" key="1">
    <citation type="journal article" date="2019" name="Int. J. Syst. Evol. Microbiol.">
        <title>The Global Catalogue of Microorganisms (GCM) 10K type strain sequencing project: providing services to taxonomists for standard genome sequencing and annotation.</title>
        <authorList>
            <consortium name="The Broad Institute Genomics Platform"/>
            <consortium name="The Broad Institute Genome Sequencing Center for Infectious Disease"/>
            <person name="Wu L."/>
            <person name="Ma J."/>
        </authorList>
    </citation>
    <scope>NUCLEOTIDE SEQUENCE [LARGE SCALE GENOMIC DNA]</scope>
    <source>
        <strain evidence="4">JCM 13929</strain>
    </source>
</reference>
<evidence type="ECO:0000313" key="3">
    <source>
        <dbReference type="EMBL" id="GAA1661885.1"/>
    </source>
</evidence>